<proteinExistence type="predicted"/>
<comment type="caution">
    <text evidence="1">The sequence shown here is derived from an EMBL/GenBank/DDBJ whole genome shotgun (WGS) entry which is preliminary data.</text>
</comment>
<accession>X1H1S2</accession>
<sequence length="43" mass="5001">MEQLIINIIRLLAPYLREMAKKTDSPIDDMIVNIICSLVEQKK</sequence>
<dbReference type="EMBL" id="BARU01031825">
    <property type="protein sequence ID" value="GAH64091.1"/>
    <property type="molecule type" value="Genomic_DNA"/>
</dbReference>
<name>X1H1S2_9ZZZZ</name>
<gene>
    <name evidence="1" type="ORF">S03H2_50281</name>
</gene>
<organism evidence="1">
    <name type="scientific">marine sediment metagenome</name>
    <dbReference type="NCBI Taxonomy" id="412755"/>
    <lineage>
        <taxon>unclassified sequences</taxon>
        <taxon>metagenomes</taxon>
        <taxon>ecological metagenomes</taxon>
    </lineage>
</organism>
<protein>
    <submittedName>
        <fullName evidence="1">Uncharacterized protein</fullName>
    </submittedName>
</protein>
<evidence type="ECO:0000313" key="1">
    <source>
        <dbReference type="EMBL" id="GAH64091.1"/>
    </source>
</evidence>
<reference evidence="1" key="1">
    <citation type="journal article" date="2014" name="Front. Microbiol.">
        <title>High frequency of phylogenetically diverse reductive dehalogenase-homologous genes in deep subseafloor sedimentary metagenomes.</title>
        <authorList>
            <person name="Kawai M."/>
            <person name="Futagami T."/>
            <person name="Toyoda A."/>
            <person name="Takaki Y."/>
            <person name="Nishi S."/>
            <person name="Hori S."/>
            <person name="Arai W."/>
            <person name="Tsubouchi T."/>
            <person name="Morono Y."/>
            <person name="Uchiyama I."/>
            <person name="Ito T."/>
            <person name="Fujiyama A."/>
            <person name="Inagaki F."/>
            <person name="Takami H."/>
        </authorList>
    </citation>
    <scope>NUCLEOTIDE SEQUENCE</scope>
    <source>
        <strain evidence="1">Expedition CK06-06</strain>
    </source>
</reference>
<dbReference type="AlphaFoldDB" id="X1H1S2"/>